<dbReference type="Gene3D" id="2.30.30.40">
    <property type="entry name" value="SH3 Domains"/>
    <property type="match status" value="1"/>
</dbReference>
<evidence type="ECO:0000259" key="8">
    <source>
        <dbReference type="PROSITE" id="PS50105"/>
    </source>
</evidence>
<dbReference type="SUPFAM" id="SSF47576">
    <property type="entry name" value="Calponin-homology domain, CH-domain"/>
    <property type="match status" value="1"/>
</dbReference>
<evidence type="ECO:0000256" key="2">
    <source>
        <dbReference type="ARBA" id="ARBA00022658"/>
    </source>
</evidence>
<dbReference type="AlphaFoldDB" id="A0A162WJE0"/>
<dbReference type="SUPFAM" id="SSF50729">
    <property type="entry name" value="PH domain-like"/>
    <property type="match status" value="1"/>
</dbReference>
<dbReference type="VEuPathDB" id="FungiDB:PHYBLDRAFT_183548"/>
<keyword evidence="2" id="KW-0344">Guanine-nucleotide releasing factor</keyword>
<dbReference type="Pfam" id="PF00169">
    <property type="entry name" value="PH"/>
    <property type="match status" value="1"/>
</dbReference>
<dbReference type="InterPro" id="IPR011993">
    <property type="entry name" value="PH-like_dom_sf"/>
</dbReference>
<sequence length="894" mass="98773">MTNYEIVYAVHNFEAENEDEIAFGIGEPIQVLERDEKYHDGWWQGRNPNGEVGLFPMSYTSPNKPKTLHAPSSNSGVSSSSRHTSTGSNQSNKTSSAFDMDGLFEPSLPTPKIPIEQNYPPALVSSRSAPTNSNIRRPSLPDESAGRLPTIPAAAPAVPAVPAASSSIALTFDEKLEDWDVEQVANWLIVVGLGMVADLFIEQEITGDILLDLTIDSLKELGITTYGKRYKVMNAINKLKNKQSIGETHESTSLNGPAMSSSTSSPSSSSLQPQPLPRTSLSTGNIPPPPPPPHSLPPSLPPAAPSAYPNNLSQSNSSESDGLYQYPRKAPLPPLAGAMGDSDSNNHRLSPLFQSGEGVRPPSFQSMNSGSNVSRTNTFNTTSSKKSSVSSGTVRSHERPLDLFGKHPASRLNSMNKARTDPFDVGVFPTPSKSTPSHGSPNTSRSFSIHSISSKHDKQADFALSVDPLVAGRPSLDGNSKVPEHEGWLYKQSDRYRTWNKRWFVLKGANLFYFKGPKDVRMKGIINLRGYRIIVDATIHAGKYSFKAQHERERTFFFYTDAKDSMRAWIQMLMKATITRDLSAPVMSSNHVSTIPLDVARRMRPRPPSVIMYKPQKPKQDAKMEMLEEEEETTLGPMAIEDDPSVGLQYRQTRESGVTVYPHHLSGGEIPEVPDLYQKYRPESKSETKQEKVAVLGDEDEDLIDPHHRQLRVSSSSDKSSSHSSFSATDFPKPWTRAQYIEWVNQHLPAGKHVVELTSAFRNGDALVLLLESLSHKVVRRAPTQKGGSVSMQMLDTIVAAFKFMGREGVVVDGRYTIKDVFGGNERKIMDMLDAIKLWAENNDFSSVATNEPAEKTPGWSESGMLDQRLATANRAEQALRRSMFEEEHEPIIF</sequence>
<dbReference type="InParanoid" id="A0A162WJE0"/>
<dbReference type="EMBL" id="KV440999">
    <property type="protein sequence ID" value="OAD67535.1"/>
    <property type="molecule type" value="Genomic_DNA"/>
</dbReference>
<feature type="region of interest" description="Disordered" evidence="4">
    <location>
        <begin position="244"/>
        <end position="398"/>
    </location>
</feature>
<evidence type="ECO:0000256" key="1">
    <source>
        <dbReference type="ARBA" id="ARBA00022443"/>
    </source>
</evidence>
<dbReference type="STRING" id="763407.A0A162WJE0"/>
<dbReference type="Pfam" id="PF07647">
    <property type="entry name" value="SAM_2"/>
    <property type="match status" value="1"/>
</dbReference>
<name>A0A162WJE0_PHYB8</name>
<feature type="region of interest" description="Disordered" evidence="4">
    <location>
        <begin position="54"/>
        <end position="148"/>
    </location>
</feature>
<dbReference type="SMART" id="SM00233">
    <property type="entry name" value="PH"/>
    <property type="match status" value="1"/>
</dbReference>
<dbReference type="PANTHER" id="PTHR12752:SF9">
    <property type="entry name" value="KRAMER, ISOFORM I"/>
    <property type="match status" value="1"/>
</dbReference>
<feature type="compositionally biased region" description="Basic and acidic residues" evidence="4">
    <location>
        <begin position="682"/>
        <end position="692"/>
    </location>
</feature>
<dbReference type="InterPro" id="IPR001849">
    <property type="entry name" value="PH_domain"/>
</dbReference>
<evidence type="ECO:0000259" key="5">
    <source>
        <dbReference type="PROSITE" id="PS50002"/>
    </source>
</evidence>
<feature type="domain" description="Calponin-homology (CH)" evidence="7">
    <location>
        <begin position="734"/>
        <end position="841"/>
    </location>
</feature>
<keyword evidence="1 3" id="KW-0728">SH3 domain</keyword>
<gene>
    <name evidence="9" type="ORF">PHYBLDRAFT_183548</name>
</gene>
<dbReference type="Proteomes" id="UP000077315">
    <property type="component" value="Unassembled WGS sequence"/>
</dbReference>
<dbReference type="Pfam" id="PF00018">
    <property type="entry name" value="SH3_1"/>
    <property type="match status" value="1"/>
</dbReference>
<feature type="compositionally biased region" description="Polar residues" evidence="4">
    <location>
        <begin position="431"/>
        <end position="443"/>
    </location>
</feature>
<feature type="region of interest" description="Disordered" evidence="4">
    <location>
        <begin position="429"/>
        <end position="448"/>
    </location>
</feature>
<evidence type="ECO:0000256" key="3">
    <source>
        <dbReference type="PROSITE-ProRule" id="PRU00192"/>
    </source>
</evidence>
<evidence type="ECO:0000259" key="7">
    <source>
        <dbReference type="PROSITE" id="PS50021"/>
    </source>
</evidence>
<feature type="compositionally biased region" description="Polar residues" evidence="4">
    <location>
        <begin position="244"/>
        <end position="259"/>
    </location>
</feature>
<dbReference type="PROSITE" id="PS50105">
    <property type="entry name" value="SAM_DOMAIN"/>
    <property type="match status" value="1"/>
</dbReference>
<keyword evidence="10" id="KW-1185">Reference proteome</keyword>
<dbReference type="SMART" id="SM00454">
    <property type="entry name" value="SAM"/>
    <property type="match status" value="1"/>
</dbReference>
<feature type="compositionally biased region" description="Low complexity" evidence="4">
    <location>
        <begin position="714"/>
        <end position="727"/>
    </location>
</feature>
<proteinExistence type="predicted"/>
<feature type="domain" description="SH3" evidence="5">
    <location>
        <begin position="2"/>
        <end position="65"/>
    </location>
</feature>
<dbReference type="InterPro" id="IPR001715">
    <property type="entry name" value="CH_dom"/>
</dbReference>
<feature type="compositionally biased region" description="Low complexity" evidence="4">
    <location>
        <begin position="260"/>
        <end position="282"/>
    </location>
</feature>
<dbReference type="CDD" id="cd00014">
    <property type="entry name" value="CH_SF"/>
    <property type="match status" value="1"/>
</dbReference>
<evidence type="ECO:0000313" key="10">
    <source>
        <dbReference type="Proteomes" id="UP000077315"/>
    </source>
</evidence>
<dbReference type="PROSITE" id="PS50021">
    <property type="entry name" value="CH"/>
    <property type="match status" value="1"/>
</dbReference>
<organism evidence="9 10">
    <name type="scientific">Phycomyces blakesleeanus (strain ATCC 8743b / DSM 1359 / FGSC 10004 / NBRC 33097 / NRRL 1555)</name>
    <dbReference type="NCBI Taxonomy" id="763407"/>
    <lineage>
        <taxon>Eukaryota</taxon>
        <taxon>Fungi</taxon>
        <taxon>Fungi incertae sedis</taxon>
        <taxon>Mucoromycota</taxon>
        <taxon>Mucoromycotina</taxon>
        <taxon>Mucoromycetes</taxon>
        <taxon>Mucorales</taxon>
        <taxon>Phycomycetaceae</taxon>
        <taxon>Phycomyces</taxon>
    </lineage>
</organism>
<evidence type="ECO:0000313" key="9">
    <source>
        <dbReference type="EMBL" id="OAD67535.1"/>
    </source>
</evidence>
<feature type="domain" description="SAM" evidence="8">
    <location>
        <begin position="179"/>
        <end position="242"/>
    </location>
</feature>
<dbReference type="InterPro" id="IPR036028">
    <property type="entry name" value="SH3-like_dom_sf"/>
</dbReference>
<feature type="compositionally biased region" description="Polar residues" evidence="4">
    <location>
        <begin position="125"/>
        <end position="136"/>
    </location>
</feature>
<feature type="compositionally biased region" description="Pro residues" evidence="4">
    <location>
        <begin position="286"/>
        <end position="304"/>
    </location>
</feature>
<feature type="compositionally biased region" description="Low complexity" evidence="4">
    <location>
        <begin position="371"/>
        <end position="394"/>
    </location>
</feature>
<dbReference type="SUPFAM" id="SSF47769">
    <property type="entry name" value="SAM/Pointed domain"/>
    <property type="match status" value="1"/>
</dbReference>
<protein>
    <submittedName>
        <fullName evidence="9">Uncharacterized protein</fullName>
    </submittedName>
</protein>
<dbReference type="FunCoup" id="A0A162WJE0">
    <property type="interactions" value="88"/>
</dbReference>
<dbReference type="RefSeq" id="XP_018285575.1">
    <property type="nucleotide sequence ID" value="XM_018438790.1"/>
</dbReference>
<dbReference type="CDD" id="cd09535">
    <property type="entry name" value="SAM_BOI-like_fungal"/>
    <property type="match status" value="1"/>
</dbReference>
<dbReference type="GO" id="GO:0005085">
    <property type="term" value="F:guanyl-nucleotide exchange factor activity"/>
    <property type="evidence" value="ECO:0007669"/>
    <property type="project" value="UniProtKB-KW"/>
</dbReference>
<dbReference type="Gene3D" id="1.10.150.50">
    <property type="entry name" value="Transcription Factor, Ets-1"/>
    <property type="match status" value="1"/>
</dbReference>
<dbReference type="InterPro" id="IPR013761">
    <property type="entry name" value="SAM/pointed_sf"/>
</dbReference>
<feature type="region of interest" description="Disordered" evidence="4">
    <location>
        <begin position="682"/>
        <end position="705"/>
    </location>
</feature>
<dbReference type="OrthoDB" id="73680at2759"/>
<dbReference type="FunFam" id="2.30.29.30:FF:000286">
    <property type="entry name" value="PH-protein kinase domain containing protein"/>
    <property type="match status" value="1"/>
</dbReference>
<dbReference type="SMART" id="SM00326">
    <property type="entry name" value="SH3"/>
    <property type="match status" value="1"/>
</dbReference>
<dbReference type="Pfam" id="PF00307">
    <property type="entry name" value="CH"/>
    <property type="match status" value="1"/>
</dbReference>
<dbReference type="Gene3D" id="1.10.418.10">
    <property type="entry name" value="Calponin-like domain"/>
    <property type="match status" value="1"/>
</dbReference>
<feature type="region of interest" description="Disordered" evidence="4">
    <location>
        <begin position="710"/>
        <end position="729"/>
    </location>
</feature>
<dbReference type="SUPFAM" id="SSF50044">
    <property type="entry name" value="SH3-domain"/>
    <property type="match status" value="1"/>
</dbReference>
<evidence type="ECO:0000259" key="6">
    <source>
        <dbReference type="PROSITE" id="PS50003"/>
    </source>
</evidence>
<evidence type="ECO:0000256" key="4">
    <source>
        <dbReference type="SAM" id="MobiDB-lite"/>
    </source>
</evidence>
<reference evidence="10" key="1">
    <citation type="submission" date="2015-06" db="EMBL/GenBank/DDBJ databases">
        <title>Expansion of signal transduction pathways in fungi by whole-genome duplication.</title>
        <authorList>
            <consortium name="DOE Joint Genome Institute"/>
            <person name="Corrochano L.M."/>
            <person name="Kuo A."/>
            <person name="Marcet-Houben M."/>
            <person name="Polaino S."/>
            <person name="Salamov A."/>
            <person name="Villalobos J.M."/>
            <person name="Alvarez M.I."/>
            <person name="Avalos J."/>
            <person name="Benito E.P."/>
            <person name="Benoit I."/>
            <person name="Burger G."/>
            <person name="Camino L.P."/>
            <person name="Canovas D."/>
            <person name="Cerda-Olmedo E."/>
            <person name="Cheng J.-F."/>
            <person name="Dominguez A."/>
            <person name="Elias M."/>
            <person name="Eslava A.P."/>
            <person name="Glaser F."/>
            <person name="Grimwood J."/>
            <person name="Gutierrez G."/>
            <person name="Heitman J."/>
            <person name="Henrissat B."/>
            <person name="Iturriaga E.A."/>
            <person name="Lang B.F."/>
            <person name="Lavin J.L."/>
            <person name="Lee S."/>
            <person name="Li W."/>
            <person name="Lindquist E."/>
            <person name="Lopez-Garcia S."/>
            <person name="Luque E.M."/>
            <person name="Marcos A.T."/>
            <person name="Martin J."/>
            <person name="McCluskey K."/>
            <person name="Medina H.R."/>
            <person name="Miralles-Duran A."/>
            <person name="Miyazaki A."/>
            <person name="Munoz-Torres E."/>
            <person name="Oguiza J.A."/>
            <person name="Ohm R."/>
            <person name="Olmedo M."/>
            <person name="Orejas M."/>
            <person name="Ortiz-Castellanos L."/>
            <person name="Pisabarro A.G."/>
            <person name="Rodriguez-Romero J."/>
            <person name="Ruiz-Herrera J."/>
            <person name="Ruiz-Vazquez R."/>
            <person name="Sanz C."/>
            <person name="Schackwitz W."/>
            <person name="Schmutz J."/>
            <person name="Shahriari M."/>
            <person name="Shelest E."/>
            <person name="Silva-Franco F."/>
            <person name="Soanes D."/>
            <person name="Syed K."/>
            <person name="Tagua V.G."/>
            <person name="Talbot N.J."/>
            <person name="Thon M."/>
            <person name="De vries R.P."/>
            <person name="Wiebenga A."/>
            <person name="Yadav J.S."/>
            <person name="Braun E.L."/>
            <person name="Baker S."/>
            <person name="Garre V."/>
            <person name="Horwitz B."/>
            <person name="Torres-Martinez S."/>
            <person name="Idnurm A."/>
            <person name="Herrera-Estrella A."/>
            <person name="Gabaldon T."/>
            <person name="Grigoriev I.V."/>
        </authorList>
    </citation>
    <scope>NUCLEOTIDE SEQUENCE [LARGE SCALE GENOMIC DNA]</scope>
    <source>
        <strain evidence="10">NRRL 1555(-)</strain>
    </source>
</reference>
<dbReference type="PANTHER" id="PTHR12752">
    <property type="entry name" value="PHOSPHOINOSITOL 3-PHOSPHATE-BINDING PROTEIN"/>
    <property type="match status" value="1"/>
</dbReference>
<feature type="compositionally biased region" description="Polar residues" evidence="4">
    <location>
        <begin position="310"/>
        <end position="320"/>
    </location>
</feature>
<feature type="compositionally biased region" description="Low complexity" evidence="4">
    <location>
        <begin position="72"/>
        <end position="91"/>
    </location>
</feature>
<dbReference type="InterPro" id="IPR001452">
    <property type="entry name" value="SH3_domain"/>
</dbReference>
<feature type="domain" description="PH" evidence="6">
    <location>
        <begin position="482"/>
        <end position="578"/>
    </location>
</feature>
<dbReference type="PROSITE" id="PS50003">
    <property type="entry name" value="PH_DOMAIN"/>
    <property type="match status" value="1"/>
</dbReference>
<dbReference type="GeneID" id="28999696"/>
<dbReference type="PROSITE" id="PS50002">
    <property type="entry name" value="SH3"/>
    <property type="match status" value="1"/>
</dbReference>
<dbReference type="Gene3D" id="2.30.29.30">
    <property type="entry name" value="Pleckstrin-homology domain (PH domain)/Phosphotyrosine-binding domain (PTB)"/>
    <property type="match status" value="1"/>
</dbReference>
<accession>A0A162WJE0</accession>
<dbReference type="InterPro" id="IPR036872">
    <property type="entry name" value="CH_dom_sf"/>
</dbReference>
<dbReference type="InterPro" id="IPR001660">
    <property type="entry name" value="SAM"/>
</dbReference>